<comment type="function">
    <text evidence="12">Site-specific tyrosine recombinase, which acts by catalyzing the cutting and rejoining of the recombining DNA molecules. The XerC-XerD complex is essential to convert dimers of the bacterial chromosome into monomers to permit their segregation at cell division. It also contributes to the segregational stability of plasmids.</text>
</comment>
<evidence type="ECO:0000256" key="1">
    <source>
        <dbReference type="ARBA" id="ARBA00004496"/>
    </source>
</evidence>
<dbReference type="InterPro" id="IPR010998">
    <property type="entry name" value="Integrase_recombinase_N"/>
</dbReference>
<reference evidence="15 16" key="2">
    <citation type="journal article" date="2008" name="Science">
        <title>Environmental genomics reveals a single-species ecosystem deep within Earth.</title>
        <authorList>
            <person name="Chivian D."/>
            <person name="Brodie E.L."/>
            <person name="Alm E.J."/>
            <person name="Culley D.E."/>
            <person name="Dehal P.S."/>
            <person name="Desantis T.Z."/>
            <person name="Gihring T.M."/>
            <person name="Lapidus A."/>
            <person name="Lin L.H."/>
            <person name="Lowry S.R."/>
            <person name="Moser D.P."/>
            <person name="Richardson P.M."/>
            <person name="Southam G."/>
            <person name="Wanger G."/>
            <person name="Pratt L.M."/>
            <person name="Andersen G.L."/>
            <person name="Hazen T.C."/>
            <person name="Brockman F.J."/>
            <person name="Arkin A.P."/>
            <person name="Onstott T.C."/>
        </authorList>
    </citation>
    <scope>NUCLEOTIDE SEQUENCE [LARGE SCALE GENOMIC DNA]</scope>
    <source>
        <strain evidence="15 16">MP104C</strain>
    </source>
</reference>
<dbReference type="Gene3D" id="1.10.150.130">
    <property type="match status" value="1"/>
</dbReference>
<evidence type="ECO:0000256" key="11">
    <source>
        <dbReference type="ARBA" id="ARBA00023306"/>
    </source>
</evidence>
<evidence type="ECO:0000256" key="4">
    <source>
        <dbReference type="ARBA" id="ARBA00015810"/>
    </source>
</evidence>
<dbReference type="InterPro" id="IPR023009">
    <property type="entry name" value="Tyrosine_recombinase_XerC/XerD"/>
</dbReference>
<feature type="active site" evidence="12">
    <location>
        <position position="267"/>
    </location>
</feature>
<dbReference type="GO" id="GO:0003677">
    <property type="term" value="F:DNA binding"/>
    <property type="evidence" value="ECO:0007669"/>
    <property type="project" value="UniProtKB-UniRule"/>
</dbReference>
<keyword evidence="6 12" id="KW-0132">Cell division</keyword>
<dbReference type="GO" id="GO:0006313">
    <property type="term" value="P:DNA transposition"/>
    <property type="evidence" value="ECO:0007669"/>
    <property type="project" value="UniProtKB-UniRule"/>
</dbReference>
<feature type="domain" description="Tyr recombinase" evidence="13">
    <location>
        <begin position="106"/>
        <end position="289"/>
    </location>
</feature>
<keyword evidence="5 12" id="KW-0963">Cytoplasm</keyword>
<comment type="similarity">
    <text evidence="2">Belongs to the 'phage' integrase family. XerC subfamily.</text>
</comment>
<evidence type="ECO:0000256" key="3">
    <source>
        <dbReference type="ARBA" id="ARBA00010450"/>
    </source>
</evidence>
<evidence type="ECO:0000259" key="14">
    <source>
        <dbReference type="PROSITE" id="PS51900"/>
    </source>
</evidence>
<dbReference type="HOGENOM" id="CLU_027562_9_6_9"/>
<dbReference type="NCBIfam" id="TIGR02225">
    <property type="entry name" value="recomb_XerD"/>
    <property type="match status" value="1"/>
</dbReference>
<dbReference type="HAMAP" id="MF_01808">
    <property type="entry name" value="Recomb_XerC_XerD"/>
    <property type="match status" value="1"/>
</dbReference>
<dbReference type="RefSeq" id="WP_012302378.1">
    <property type="nucleotide sequence ID" value="NC_010424.1"/>
</dbReference>
<evidence type="ECO:0000256" key="12">
    <source>
        <dbReference type="HAMAP-Rule" id="MF_01807"/>
    </source>
</evidence>
<dbReference type="SUPFAM" id="SSF56349">
    <property type="entry name" value="DNA breaking-rejoining enzymes"/>
    <property type="match status" value="1"/>
</dbReference>
<dbReference type="GO" id="GO:0051301">
    <property type="term" value="P:cell division"/>
    <property type="evidence" value="ECO:0007669"/>
    <property type="project" value="UniProtKB-UniRule"/>
</dbReference>
<dbReference type="InterPro" id="IPR050090">
    <property type="entry name" value="Tyrosine_recombinase_XerCD"/>
</dbReference>
<keyword evidence="10 12" id="KW-0233">DNA recombination</keyword>
<evidence type="ECO:0000256" key="2">
    <source>
        <dbReference type="ARBA" id="ARBA00006657"/>
    </source>
</evidence>
<dbReference type="InterPro" id="IPR011932">
    <property type="entry name" value="Recomb_XerD"/>
</dbReference>
<dbReference type="InterPro" id="IPR013762">
    <property type="entry name" value="Integrase-like_cat_sf"/>
</dbReference>
<dbReference type="CDD" id="cd00798">
    <property type="entry name" value="INT_XerDC_C"/>
    <property type="match status" value="1"/>
</dbReference>
<comment type="subunit">
    <text evidence="12">Forms a cyclic heterotetrameric complex composed of two molecules of XerC and two molecules of XerD.</text>
</comment>
<dbReference type="NCBIfam" id="TIGR02224">
    <property type="entry name" value="recomb_XerC"/>
    <property type="match status" value="1"/>
</dbReference>
<evidence type="ECO:0000256" key="9">
    <source>
        <dbReference type="ARBA" id="ARBA00023125"/>
    </source>
</evidence>
<keyword evidence="11 12" id="KW-0131">Cell cycle</keyword>
<dbReference type="NCBIfam" id="NF001399">
    <property type="entry name" value="PRK00283.1"/>
    <property type="match status" value="1"/>
</dbReference>
<reference evidence="16" key="1">
    <citation type="submission" date="2007-10" db="EMBL/GenBank/DDBJ databases">
        <title>Complete sequence of chromosome of Desulforudis audaxviator MP104C.</title>
        <authorList>
            <person name="Copeland A."/>
            <person name="Lucas S."/>
            <person name="Lapidus A."/>
            <person name="Barry K."/>
            <person name="Glavina del Rio T."/>
            <person name="Dalin E."/>
            <person name="Tice H."/>
            <person name="Bruce D."/>
            <person name="Pitluck S."/>
            <person name="Lowry S.R."/>
            <person name="Larimer F."/>
            <person name="Land M.L."/>
            <person name="Hauser L."/>
            <person name="Kyrpides N."/>
            <person name="Ivanova N.N."/>
            <person name="Richardson P."/>
        </authorList>
    </citation>
    <scope>NUCLEOTIDE SEQUENCE [LARGE SCALE GENOMIC DNA]</scope>
    <source>
        <strain evidence="16">MP104C</strain>
    </source>
</reference>
<dbReference type="KEGG" id="dau:Daud_1282"/>
<dbReference type="Proteomes" id="UP000008544">
    <property type="component" value="Chromosome"/>
</dbReference>
<keyword evidence="8 12" id="KW-0229">DNA integration</keyword>
<proteinExistence type="inferred from homology"/>
<name>B1I484_DESAP</name>
<dbReference type="EMBL" id="CP000860">
    <property type="protein sequence ID" value="ACA59793.1"/>
    <property type="molecule type" value="Genomic_DNA"/>
</dbReference>
<evidence type="ECO:0000256" key="5">
    <source>
        <dbReference type="ARBA" id="ARBA00022490"/>
    </source>
</evidence>
<keyword evidence="9 12" id="KW-0238">DNA-binding</keyword>
<dbReference type="GO" id="GO:0009037">
    <property type="term" value="F:tyrosine-based site-specific recombinase activity"/>
    <property type="evidence" value="ECO:0007669"/>
    <property type="project" value="UniProtKB-UniRule"/>
</dbReference>
<dbReference type="PANTHER" id="PTHR30349">
    <property type="entry name" value="PHAGE INTEGRASE-RELATED"/>
    <property type="match status" value="1"/>
</dbReference>
<evidence type="ECO:0000313" key="15">
    <source>
        <dbReference type="EMBL" id="ACA59793.1"/>
    </source>
</evidence>
<dbReference type="PANTHER" id="PTHR30349:SF81">
    <property type="entry name" value="TYROSINE RECOMBINASE XERC"/>
    <property type="match status" value="1"/>
</dbReference>
<feature type="active site" evidence="12">
    <location>
        <position position="146"/>
    </location>
</feature>
<dbReference type="PROSITE" id="PS51898">
    <property type="entry name" value="TYR_RECOMBINASE"/>
    <property type="match status" value="1"/>
</dbReference>
<feature type="active site" description="O-(3'-phospho-DNA)-tyrosine intermediate" evidence="12">
    <location>
        <position position="276"/>
    </location>
</feature>
<keyword evidence="7 12" id="KW-0159">Chromosome partition</keyword>
<dbReference type="InterPro" id="IPR011931">
    <property type="entry name" value="Recomb_XerC"/>
</dbReference>
<dbReference type="GO" id="GO:0005737">
    <property type="term" value="C:cytoplasm"/>
    <property type="evidence" value="ECO:0007669"/>
    <property type="project" value="UniProtKB-SubCell"/>
</dbReference>
<evidence type="ECO:0000256" key="6">
    <source>
        <dbReference type="ARBA" id="ARBA00022618"/>
    </source>
</evidence>
<dbReference type="InterPro" id="IPR004107">
    <property type="entry name" value="Integrase_SAM-like_N"/>
</dbReference>
<dbReference type="Gene3D" id="1.10.443.10">
    <property type="entry name" value="Intergrase catalytic core"/>
    <property type="match status" value="1"/>
</dbReference>
<dbReference type="HAMAP" id="MF_01807">
    <property type="entry name" value="Recomb_XerD"/>
    <property type="match status" value="1"/>
</dbReference>
<dbReference type="NCBIfam" id="NF040815">
    <property type="entry name" value="recomb_XerA_Arch"/>
    <property type="match status" value="1"/>
</dbReference>
<evidence type="ECO:0000256" key="7">
    <source>
        <dbReference type="ARBA" id="ARBA00022829"/>
    </source>
</evidence>
<feature type="domain" description="Core-binding (CB)" evidence="14">
    <location>
        <begin position="1"/>
        <end position="85"/>
    </location>
</feature>
<dbReference type="eggNOG" id="COG4974">
    <property type="taxonomic scope" value="Bacteria"/>
</dbReference>
<accession>B1I484</accession>
<comment type="similarity">
    <text evidence="3 12">Belongs to the 'phage' integrase family. XerD subfamily.</text>
</comment>
<keyword evidence="16" id="KW-1185">Reference proteome</keyword>
<dbReference type="Pfam" id="PF00589">
    <property type="entry name" value="Phage_integrase"/>
    <property type="match status" value="1"/>
</dbReference>
<feature type="active site" evidence="12">
    <location>
        <position position="241"/>
    </location>
</feature>
<dbReference type="InterPro" id="IPR011010">
    <property type="entry name" value="DNA_brk_join_enz"/>
</dbReference>
<dbReference type="Pfam" id="PF02899">
    <property type="entry name" value="Phage_int_SAM_1"/>
    <property type="match status" value="1"/>
</dbReference>
<dbReference type="AlphaFoldDB" id="B1I484"/>
<dbReference type="OrthoDB" id="9785687at2"/>
<feature type="active site" evidence="12">
    <location>
        <position position="170"/>
    </location>
</feature>
<dbReference type="GO" id="GO:0007059">
    <property type="term" value="P:chromosome segregation"/>
    <property type="evidence" value="ECO:0007669"/>
    <property type="project" value="UniProtKB-UniRule"/>
</dbReference>
<evidence type="ECO:0000256" key="8">
    <source>
        <dbReference type="ARBA" id="ARBA00022908"/>
    </source>
</evidence>
<dbReference type="InterPro" id="IPR002104">
    <property type="entry name" value="Integrase_catalytic"/>
</dbReference>
<evidence type="ECO:0000259" key="13">
    <source>
        <dbReference type="PROSITE" id="PS51898"/>
    </source>
</evidence>
<evidence type="ECO:0000256" key="10">
    <source>
        <dbReference type="ARBA" id="ARBA00023172"/>
    </source>
</evidence>
<feature type="active site" evidence="12">
    <location>
        <position position="244"/>
    </location>
</feature>
<dbReference type="STRING" id="477974.Daud_1282"/>
<protein>
    <recommendedName>
        <fullName evidence="4 12">Tyrosine recombinase XerD</fullName>
    </recommendedName>
</protein>
<dbReference type="InterPro" id="IPR044068">
    <property type="entry name" value="CB"/>
</dbReference>
<organism evidence="15 16">
    <name type="scientific">Desulforudis audaxviator (strain MP104C)</name>
    <dbReference type="NCBI Taxonomy" id="477974"/>
    <lineage>
        <taxon>Bacteria</taxon>
        <taxon>Bacillati</taxon>
        <taxon>Bacillota</taxon>
        <taxon>Clostridia</taxon>
        <taxon>Thermoanaerobacterales</taxon>
        <taxon>Candidatus Desulforudaceae</taxon>
        <taxon>Candidatus Desulforudis</taxon>
    </lineage>
</organism>
<gene>
    <name evidence="12" type="primary">xerD</name>
    <name evidence="15" type="ordered locus">Daud_1282</name>
</gene>
<dbReference type="PROSITE" id="PS51900">
    <property type="entry name" value="CB"/>
    <property type="match status" value="1"/>
</dbReference>
<sequence>MDEQLGLFLNHLHVERGLSENTLAAYRGDLQQFGAFLAAQGVRDLNDLQASHITAYLLAQKRLGRRPATVARRLSAVRAFLKFLTAEGLVTANPAEYTGSPKQAQRLPRVLRVDEVDRLLTAPDTANPMGLRDRALMEVLYASGLRVSEAVNLKVGDLDLRGGLVRCVGKGGRERVVPVGGEAVRLVDEYLARSRPLLLKGRRTRFLFVNRRGQPLTRQTVWKLLKRYAREAGIQKEITPHTLRHSFATHLLENGADLRAVQEMLGHADIVTTQIYTHLTSRGLRAVYDRTHPRA</sequence>
<evidence type="ECO:0000313" key="16">
    <source>
        <dbReference type="Proteomes" id="UP000008544"/>
    </source>
</evidence>
<comment type="subcellular location">
    <subcellularLocation>
        <location evidence="1 12">Cytoplasm</location>
    </subcellularLocation>
</comment>